<dbReference type="EMBL" id="JAWDJR010000007">
    <property type="protein sequence ID" value="KAK9971952.1"/>
    <property type="molecule type" value="Genomic_DNA"/>
</dbReference>
<protein>
    <submittedName>
        <fullName evidence="1">Uncharacterized protein</fullName>
    </submittedName>
</protein>
<proteinExistence type="predicted"/>
<feature type="non-terminal residue" evidence="1">
    <location>
        <position position="1"/>
    </location>
</feature>
<name>A0AAW2AF18_CULAL</name>
<organism evidence="1 2">
    <name type="scientific">Culter alburnus</name>
    <name type="common">Topmouth culter</name>
    <dbReference type="NCBI Taxonomy" id="194366"/>
    <lineage>
        <taxon>Eukaryota</taxon>
        <taxon>Metazoa</taxon>
        <taxon>Chordata</taxon>
        <taxon>Craniata</taxon>
        <taxon>Vertebrata</taxon>
        <taxon>Euteleostomi</taxon>
        <taxon>Actinopterygii</taxon>
        <taxon>Neopterygii</taxon>
        <taxon>Teleostei</taxon>
        <taxon>Ostariophysi</taxon>
        <taxon>Cypriniformes</taxon>
        <taxon>Xenocyprididae</taxon>
        <taxon>Xenocypridinae</taxon>
        <taxon>Culter</taxon>
    </lineage>
</organism>
<reference evidence="1 2" key="1">
    <citation type="submission" date="2024-05" db="EMBL/GenBank/DDBJ databases">
        <title>A high-quality chromosomal-level genome assembly of Topmouth culter (Culter alburnus).</title>
        <authorList>
            <person name="Zhao H."/>
        </authorList>
    </citation>
    <scope>NUCLEOTIDE SEQUENCE [LARGE SCALE GENOMIC DNA]</scope>
    <source>
        <strain evidence="1">CATC2023</strain>
        <tissue evidence="1">Muscle</tissue>
    </source>
</reference>
<evidence type="ECO:0000313" key="1">
    <source>
        <dbReference type="EMBL" id="KAK9971952.1"/>
    </source>
</evidence>
<accession>A0AAW2AF18</accession>
<gene>
    <name evidence="1" type="ORF">ABG768_025290</name>
</gene>
<evidence type="ECO:0000313" key="2">
    <source>
        <dbReference type="Proteomes" id="UP001479290"/>
    </source>
</evidence>
<comment type="caution">
    <text evidence="1">The sequence shown here is derived from an EMBL/GenBank/DDBJ whole genome shotgun (WGS) entry which is preliminary data.</text>
</comment>
<dbReference type="AlphaFoldDB" id="A0AAW2AF18"/>
<keyword evidence="2" id="KW-1185">Reference proteome</keyword>
<dbReference type="Proteomes" id="UP001479290">
    <property type="component" value="Unassembled WGS sequence"/>
</dbReference>
<sequence length="57" mass="6724">HAATAARHYLLMAEQRHMLMDRWMGWLMNSWQVLCQRRSNLNLGGEEPFGVHTRALM</sequence>